<dbReference type="GO" id="GO:0006633">
    <property type="term" value="P:fatty acid biosynthetic process"/>
    <property type="evidence" value="ECO:0007669"/>
    <property type="project" value="TreeGrafter"/>
</dbReference>
<dbReference type="FunFam" id="3.40.50.720:FF:000084">
    <property type="entry name" value="Short-chain dehydrogenase reductase"/>
    <property type="match status" value="1"/>
</dbReference>
<dbReference type="GO" id="GO:0048038">
    <property type="term" value="F:quinone binding"/>
    <property type="evidence" value="ECO:0007669"/>
    <property type="project" value="TreeGrafter"/>
</dbReference>
<reference evidence="3" key="1">
    <citation type="submission" date="2021-01" db="EMBL/GenBank/DDBJ databases">
        <title>Ramlibacter sp. strain AW1 16S ribosomal RNA gene Genome sequencing and assembly.</title>
        <authorList>
            <person name="Kang M."/>
        </authorList>
    </citation>
    <scope>NUCLEOTIDE SEQUENCE</scope>
    <source>
        <strain evidence="3">AW1</strain>
    </source>
</reference>
<name>A0A937D5L5_9BURK</name>
<dbReference type="PROSITE" id="PS00061">
    <property type="entry name" value="ADH_SHORT"/>
    <property type="match status" value="1"/>
</dbReference>
<gene>
    <name evidence="3" type="ORF">JI739_06725</name>
</gene>
<evidence type="ECO:0000256" key="1">
    <source>
        <dbReference type="ARBA" id="ARBA00006484"/>
    </source>
</evidence>
<keyword evidence="2" id="KW-0560">Oxidoreductase</keyword>
<proteinExistence type="inferred from homology"/>
<dbReference type="GO" id="GO:0016616">
    <property type="term" value="F:oxidoreductase activity, acting on the CH-OH group of donors, NAD or NADP as acceptor"/>
    <property type="evidence" value="ECO:0007669"/>
    <property type="project" value="TreeGrafter"/>
</dbReference>
<comment type="caution">
    <text evidence="3">The sequence shown here is derived from an EMBL/GenBank/DDBJ whole genome shotgun (WGS) entry which is preliminary data.</text>
</comment>
<dbReference type="PRINTS" id="PR00081">
    <property type="entry name" value="GDHRDH"/>
</dbReference>
<keyword evidence="4" id="KW-1185">Reference proteome</keyword>
<dbReference type="AlphaFoldDB" id="A0A937D5L5"/>
<dbReference type="Pfam" id="PF13561">
    <property type="entry name" value="adh_short_C2"/>
    <property type="match status" value="1"/>
</dbReference>
<dbReference type="RefSeq" id="WP_201683031.1">
    <property type="nucleotide sequence ID" value="NZ_JAEQNA010000001.1"/>
</dbReference>
<comment type="similarity">
    <text evidence="1">Belongs to the short-chain dehydrogenases/reductases (SDR) family.</text>
</comment>
<dbReference type="InterPro" id="IPR036291">
    <property type="entry name" value="NAD(P)-bd_dom_sf"/>
</dbReference>
<dbReference type="Proteomes" id="UP000613011">
    <property type="component" value="Unassembled WGS sequence"/>
</dbReference>
<dbReference type="InterPro" id="IPR002347">
    <property type="entry name" value="SDR_fam"/>
</dbReference>
<sequence>MSQLEGKIALVTGGASGIGLCFARRLARDGAMVVVADLRGAEEAAAGLRAEGFEAAGATGNVADEDDVRRMVQVAAGLGGLDIVVNNAAMFSSLQPGSFAEITAQQWQQVMAVNTLGPFLVAREAVPLMAARGGGSIVNVASNTVHKGAPGLLHYVSSKGAVIAFTRALARELGPKGITVNAIAPGFTLSDGVMGNPAYQSTFRAAAQDARALRRDQLPADLEGALAFLAGPDARFVTGQTLVVDGGNVFS</sequence>
<dbReference type="PANTHER" id="PTHR42760:SF133">
    <property type="entry name" value="3-OXOACYL-[ACYL-CARRIER-PROTEIN] REDUCTASE"/>
    <property type="match status" value="1"/>
</dbReference>
<dbReference type="SUPFAM" id="SSF51735">
    <property type="entry name" value="NAD(P)-binding Rossmann-fold domains"/>
    <property type="match status" value="1"/>
</dbReference>
<dbReference type="InterPro" id="IPR020904">
    <property type="entry name" value="Sc_DH/Rdtase_CS"/>
</dbReference>
<dbReference type="EMBL" id="JAEQNA010000001">
    <property type="protein sequence ID" value="MBL0420038.1"/>
    <property type="molecule type" value="Genomic_DNA"/>
</dbReference>
<dbReference type="PANTHER" id="PTHR42760">
    <property type="entry name" value="SHORT-CHAIN DEHYDROGENASES/REDUCTASES FAMILY MEMBER"/>
    <property type="match status" value="1"/>
</dbReference>
<evidence type="ECO:0000313" key="3">
    <source>
        <dbReference type="EMBL" id="MBL0420038.1"/>
    </source>
</evidence>
<dbReference type="Gene3D" id="3.40.50.720">
    <property type="entry name" value="NAD(P)-binding Rossmann-like Domain"/>
    <property type="match status" value="1"/>
</dbReference>
<accession>A0A937D5L5</accession>
<evidence type="ECO:0000256" key="2">
    <source>
        <dbReference type="ARBA" id="ARBA00023002"/>
    </source>
</evidence>
<dbReference type="PRINTS" id="PR00080">
    <property type="entry name" value="SDRFAMILY"/>
</dbReference>
<dbReference type="CDD" id="cd05233">
    <property type="entry name" value="SDR_c"/>
    <property type="match status" value="1"/>
</dbReference>
<evidence type="ECO:0000313" key="4">
    <source>
        <dbReference type="Proteomes" id="UP000613011"/>
    </source>
</evidence>
<organism evidence="3 4">
    <name type="scientific">Ramlibacter aurantiacus</name>
    <dbReference type="NCBI Taxonomy" id="2801330"/>
    <lineage>
        <taxon>Bacteria</taxon>
        <taxon>Pseudomonadati</taxon>
        <taxon>Pseudomonadota</taxon>
        <taxon>Betaproteobacteria</taxon>
        <taxon>Burkholderiales</taxon>
        <taxon>Comamonadaceae</taxon>
        <taxon>Ramlibacter</taxon>
    </lineage>
</organism>
<protein>
    <submittedName>
        <fullName evidence="3">SDR family oxidoreductase</fullName>
    </submittedName>
</protein>